<evidence type="ECO:0000313" key="2">
    <source>
        <dbReference type="EMBL" id="MWB95417.1"/>
    </source>
</evidence>
<dbReference type="RefSeq" id="WP_160375341.1">
    <property type="nucleotide sequence ID" value="NZ_WSTB01000007.1"/>
</dbReference>
<keyword evidence="1" id="KW-0732">Signal</keyword>
<dbReference type="Proteomes" id="UP000471501">
    <property type="component" value="Unassembled WGS sequence"/>
</dbReference>
<sequence length="149" mass="17226">MRKNIFKLVFFLFLSANVFSQTLADLKLKPKEIPKSYILTDSENCISFQACNFYKQVAMYSPYVGKVKNKDVQQFESKNASGTIMYFEFEYKFKGEGFLEGLLWGNTKKPSVEHPEEYFVKGNLLVIWSFKSGSQIKKISEDKVKGVLK</sequence>
<gene>
    <name evidence="2" type="ORF">GON26_13690</name>
</gene>
<proteinExistence type="predicted"/>
<evidence type="ECO:0000256" key="1">
    <source>
        <dbReference type="SAM" id="SignalP"/>
    </source>
</evidence>
<feature type="signal peptide" evidence="1">
    <location>
        <begin position="1"/>
        <end position="20"/>
    </location>
</feature>
<evidence type="ECO:0000313" key="3">
    <source>
        <dbReference type="Proteomes" id="UP000471501"/>
    </source>
</evidence>
<dbReference type="EMBL" id="WSTB01000007">
    <property type="protein sequence ID" value="MWB95417.1"/>
    <property type="molecule type" value="Genomic_DNA"/>
</dbReference>
<reference evidence="2 3" key="1">
    <citation type="submission" date="2019-12" db="EMBL/GenBank/DDBJ databases">
        <authorList>
            <person name="Kim Y.S."/>
        </authorList>
    </citation>
    <scope>NUCLEOTIDE SEQUENCE [LARGE SCALE GENOMIC DNA]</scope>
    <source>
        <strain evidence="2 3">GA093</strain>
    </source>
</reference>
<protein>
    <submittedName>
        <fullName evidence="2">Uncharacterized protein</fullName>
    </submittedName>
</protein>
<organism evidence="2 3">
    <name type="scientific">Flavobacterium hydrocarbonoxydans</name>
    <dbReference type="NCBI Taxonomy" id="2683249"/>
    <lineage>
        <taxon>Bacteria</taxon>
        <taxon>Pseudomonadati</taxon>
        <taxon>Bacteroidota</taxon>
        <taxon>Flavobacteriia</taxon>
        <taxon>Flavobacteriales</taxon>
        <taxon>Flavobacteriaceae</taxon>
        <taxon>Flavobacterium</taxon>
    </lineage>
</organism>
<name>A0A6I4NWH9_9FLAO</name>
<keyword evidence="3" id="KW-1185">Reference proteome</keyword>
<dbReference type="AlphaFoldDB" id="A0A6I4NWH9"/>
<accession>A0A6I4NWH9</accession>
<feature type="chain" id="PRO_5026136326" evidence="1">
    <location>
        <begin position="21"/>
        <end position="149"/>
    </location>
</feature>
<comment type="caution">
    <text evidence="2">The sequence shown here is derived from an EMBL/GenBank/DDBJ whole genome shotgun (WGS) entry which is preliminary data.</text>
</comment>